<proteinExistence type="inferred from homology"/>
<dbReference type="KEGG" id="buy:D8S85_18770"/>
<sequence>MGEKEMIKAILKGDQKAFKLLVDTYQLMVVNTCYAFVHDQDEAEDIAQDVFIQVFESLSTFRFQSKLSTWLYKIAVNRSINHCKSPRGRAIKVDIESWKQQEVALSPEMPQQQLLEEQEQLELLHRSIDRLPENQRTALILNKYEELSYKEIAEIMGTTLSSVESLLFRAKSNLEKIFNTK</sequence>
<dbReference type="PROSITE" id="PS01063">
    <property type="entry name" value="SIGMA70_ECF"/>
    <property type="match status" value="1"/>
</dbReference>
<evidence type="ECO:0000259" key="8">
    <source>
        <dbReference type="Pfam" id="PF08281"/>
    </source>
</evidence>
<evidence type="ECO:0000256" key="1">
    <source>
        <dbReference type="ARBA" id="ARBA00010641"/>
    </source>
</evidence>
<dbReference type="InterPro" id="IPR039425">
    <property type="entry name" value="RNA_pol_sigma-70-like"/>
</dbReference>
<dbReference type="InterPro" id="IPR007627">
    <property type="entry name" value="RNA_pol_sigma70_r2"/>
</dbReference>
<keyword evidence="2 6" id="KW-0805">Transcription regulation</keyword>
<name>A0A3S9VXW5_9BACT</name>
<evidence type="ECO:0000313" key="10">
    <source>
        <dbReference type="Proteomes" id="UP000270673"/>
    </source>
</evidence>
<evidence type="ECO:0000256" key="2">
    <source>
        <dbReference type="ARBA" id="ARBA00023015"/>
    </source>
</evidence>
<evidence type="ECO:0000259" key="7">
    <source>
        <dbReference type="Pfam" id="PF04542"/>
    </source>
</evidence>
<dbReference type="GO" id="GO:0006352">
    <property type="term" value="P:DNA-templated transcription initiation"/>
    <property type="evidence" value="ECO:0007669"/>
    <property type="project" value="InterPro"/>
</dbReference>
<dbReference type="RefSeq" id="WP_106481975.1">
    <property type="nucleotide sequence ID" value="NZ_CP032819.1"/>
</dbReference>
<evidence type="ECO:0000256" key="6">
    <source>
        <dbReference type="RuleBase" id="RU000716"/>
    </source>
</evidence>
<dbReference type="EMBL" id="CP032819">
    <property type="protein sequence ID" value="AZS31387.1"/>
    <property type="molecule type" value="Genomic_DNA"/>
</dbReference>
<dbReference type="InterPro" id="IPR014284">
    <property type="entry name" value="RNA_pol_sigma-70_dom"/>
</dbReference>
<comment type="similarity">
    <text evidence="1 6">Belongs to the sigma-70 factor family. ECF subfamily.</text>
</comment>
<keyword evidence="10" id="KW-1185">Reference proteome</keyword>
<dbReference type="InterPro" id="IPR013249">
    <property type="entry name" value="RNA_pol_sigma70_r4_t2"/>
</dbReference>
<dbReference type="Gene3D" id="1.10.1740.10">
    <property type="match status" value="1"/>
</dbReference>
<reference evidence="9 10" key="1">
    <citation type="submission" date="2018-10" db="EMBL/GenBank/DDBJ databases">
        <title>Butyricimonas faecalis sp. nov., isolated from human faeces and emended description of the genus Butyricimonas.</title>
        <authorList>
            <person name="Le Roy T."/>
            <person name="Van der Smissen P."/>
            <person name="Paquot A."/>
            <person name="Delzenne N."/>
            <person name="Muccioli G."/>
            <person name="Collet J.-F."/>
            <person name="Cani P.D."/>
        </authorList>
    </citation>
    <scope>NUCLEOTIDE SEQUENCE [LARGE SCALE GENOMIC DNA]</scope>
    <source>
        <strain evidence="9 10">H184</strain>
    </source>
</reference>
<dbReference type="Gene3D" id="1.10.10.10">
    <property type="entry name" value="Winged helix-like DNA-binding domain superfamily/Winged helix DNA-binding domain"/>
    <property type="match status" value="1"/>
</dbReference>
<dbReference type="InterPro" id="IPR013325">
    <property type="entry name" value="RNA_pol_sigma_r2"/>
</dbReference>
<dbReference type="OrthoDB" id="1027298at2"/>
<dbReference type="Proteomes" id="UP000270673">
    <property type="component" value="Chromosome"/>
</dbReference>
<dbReference type="GO" id="GO:0003677">
    <property type="term" value="F:DNA binding"/>
    <property type="evidence" value="ECO:0007669"/>
    <property type="project" value="UniProtKB-KW"/>
</dbReference>
<dbReference type="InterPro" id="IPR036388">
    <property type="entry name" value="WH-like_DNA-bd_sf"/>
</dbReference>
<dbReference type="Pfam" id="PF04542">
    <property type="entry name" value="Sigma70_r2"/>
    <property type="match status" value="1"/>
</dbReference>
<evidence type="ECO:0000256" key="4">
    <source>
        <dbReference type="ARBA" id="ARBA00023125"/>
    </source>
</evidence>
<keyword evidence="4 6" id="KW-0238">DNA-binding</keyword>
<dbReference type="InterPro" id="IPR000838">
    <property type="entry name" value="RNA_pol_sigma70_ECF_CS"/>
</dbReference>
<dbReference type="SUPFAM" id="SSF88659">
    <property type="entry name" value="Sigma3 and sigma4 domains of RNA polymerase sigma factors"/>
    <property type="match status" value="1"/>
</dbReference>
<dbReference type="GO" id="GO:0016987">
    <property type="term" value="F:sigma factor activity"/>
    <property type="evidence" value="ECO:0007669"/>
    <property type="project" value="UniProtKB-KW"/>
</dbReference>
<evidence type="ECO:0000313" key="9">
    <source>
        <dbReference type="EMBL" id="AZS31387.1"/>
    </source>
</evidence>
<organism evidence="9 10">
    <name type="scientific">Butyricimonas faecalis</name>
    <dbReference type="NCBI Taxonomy" id="2093856"/>
    <lineage>
        <taxon>Bacteria</taxon>
        <taxon>Pseudomonadati</taxon>
        <taxon>Bacteroidota</taxon>
        <taxon>Bacteroidia</taxon>
        <taxon>Bacteroidales</taxon>
        <taxon>Odoribacteraceae</taxon>
        <taxon>Butyricimonas</taxon>
    </lineage>
</organism>
<dbReference type="CDD" id="cd06171">
    <property type="entry name" value="Sigma70_r4"/>
    <property type="match status" value="1"/>
</dbReference>
<dbReference type="PANTHER" id="PTHR43133">
    <property type="entry name" value="RNA POLYMERASE ECF-TYPE SIGMA FACTO"/>
    <property type="match status" value="1"/>
</dbReference>
<keyword evidence="3 6" id="KW-0731">Sigma factor</keyword>
<evidence type="ECO:0000256" key="5">
    <source>
        <dbReference type="ARBA" id="ARBA00023163"/>
    </source>
</evidence>
<dbReference type="PANTHER" id="PTHR43133:SF53">
    <property type="entry name" value="ECF RNA POLYMERASE SIGMA-E FACTOR"/>
    <property type="match status" value="1"/>
</dbReference>
<dbReference type="InterPro" id="IPR013324">
    <property type="entry name" value="RNA_pol_sigma_r3/r4-like"/>
</dbReference>
<feature type="domain" description="RNA polymerase sigma factor 70 region 4 type 2" evidence="8">
    <location>
        <begin position="122"/>
        <end position="173"/>
    </location>
</feature>
<dbReference type="NCBIfam" id="TIGR02937">
    <property type="entry name" value="sigma70-ECF"/>
    <property type="match status" value="1"/>
</dbReference>
<keyword evidence="5 6" id="KW-0804">Transcription</keyword>
<protein>
    <recommendedName>
        <fullName evidence="6">RNA polymerase sigma factor</fullName>
    </recommendedName>
</protein>
<gene>
    <name evidence="9" type="ORF">D8S85_18770</name>
</gene>
<dbReference type="SUPFAM" id="SSF88946">
    <property type="entry name" value="Sigma2 domain of RNA polymerase sigma factors"/>
    <property type="match status" value="1"/>
</dbReference>
<dbReference type="Pfam" id="PF08281">
    <property type="entry name" value="Sigma70_r4_2"/>
    <property type="match status" value="1"/>
</dbReference>
<accession>A0A3S9VXW5</accession>
<evidence type="ECO:0000256" key="3">
    <source>
        <dbReference type="ARBA" id="ARBA00023082"/>
    </source>
</evidence>
<dbReference type="AlphaFoldDB" id="A0A3S9VXW5"/>
<feature type="domain" description="RNA polymerase sigma-70 region 2" evidence="7">
    <location>
        <begin position="21"/>
        <end position="85"/>
    </location>
</feature>